<dbReference type="GO" id="GO:0016052">
    <property type="term" value="P:carbohydrate catabolic process"/>
    <property type="evidence" value="ECO:0007669"/>
    <property type="project" value="TreeGrafter"/>
</dbReference>
<dbReference type="Pfam" id="PF02746">
    <property type="entry name" value="MR_MLE_N"/>
    <property type="match status" value="1"/>
</dbReference>
<organism evidence="5 6">
    <name type="scientific">Methylopila turkensis</name>
    <dbReference type="NCBI Taxonomy" id="1437816"/>
    <lineage>
        <taxon>Bacteria</taxon>
        <taxon>Pseudomonadati</taxon>
        <taxon>Pseudomonadota</taxon>
        <taxon>Alphaproteobacteria</taxon>
        <taxon>Hyphomicrobiales</taxon>
        <taxon>Methylopilaceae</taxon>
        <taxon>Methylopila</taxon>
    </lineage>
</organism>
<dbReference type="AlphaFoldDB" id="A0A9W6JMM4"/>
<dbReference type="SMART" id="SM00922">
    <property type="entry name" value="MR_MLE"/>
    <property type="match status" value="1"/>
</dbReference>
<evidence type="ECO:0000313" key="5">
    <source>
        <dbReference type="EMBL" id="GLK79191.1"/>
    </source>
</evidence>
<dbReference type="InterPro" id="IPR013342">
    <property type="entry name" value="Mandelate_racemase_C"/>
</dbReference>
<evidence type="ECO:0000256" key="3">
    <source>
        <dbReference type="ARBA" id="ARBA00022842"/>
    </source>
</evidence>
<accession>A0A9W6JMM4</accession>
<dbReference type="PROSITE" id="PS00909">
    <property type="entry name" value="MR_MLE_2"/>
    <property type="match status" value="1"/>
</dbReference>
<keyword evidence="3" id="KW-0460">Magnesium</keyword>
<evidence type="ECO:0000256" key="1">
    <source>
        <dbReference type="ARBA" id="ARBA00001946"/>
    </source>
</evidence>
<sequence length="389" mass="41850">MTPRSIDVNIAQRTGADMSATSAAGRIAKAECILVTIPFDSGGLPVWSFTSNPKNTFDVMLVRIETDTGLVGWGEAFSRAEDVALRSLIETRIFPVIIGEEANAISKIKHKLEFGLQNFGRVGPTMYAISAVDIALWDIAGKAAQLPLVDLIGGPFAKEVEVYASLLRYGSAEGVAKATRKAIGEGYRYVKLHDIRFEEVAAAVEEAGDEAAVMLDVNCPWTVSEALAMDARLSKLNLLWLEEPIFPPDDYRGLAKIRATGRHRIALGENAGSLRDFVAMADAQAIDIAQPDVAKTGGVTELLKIAAFCDASAIEFIPHCAIFGPGQLATVHINAAQRATPLLERLYFDFDAELYGDAMLPKAGRLAVPTGPGLGFDPDMGVVERFRVA</sequence>
<dbReference type="SUPFAM" id="SSF54826">
    <property type="entry name" value="Enolase N-terminal domain-like"/>
    <property type="match status" value="1"/>
</dbReference>
<feature type="domain" description="Mandelate racemase/muconate lactonizing enzyme C-terminal" evidence="4">
    <location>
        <begin position="172"/>
        <end position="264"/>
    </location>
</feature>
<dbReference type="Gene3D" id="3.20.20.120">
    <property type="entry name" value="Enolase-like C-terminal domain"/>
    <property type="match status" value="1"/>
</dbReference>
<name>A0A9W6JMM4_9HYPH</name>
<dbReference type="GO" id="GO:0009063">
    <property type="term" value="P:amino acid catabolic process"/>
    <property type="evidence" value="ECO:0007669"/>
    <property type="project" value="InterPro"/>
</dbReference>
<dbReference type="CDD" id="cd03316">
    <property type="entry name" value="MR_like"/>
    <property type="match status" value="1"/>
</dbReference>
<reference evidence="5" key="1">
    <citation type="journal article" date="2014" name="Int. J. Syst. Evol. Microbiol.">
        <title>Complete genome sequence of Corynebacterium casei LMG S-19264T (=DSM 44701T), isolated from a smear-ripened cheese.</title>
        <authorList>
            <consortium name="US DOE Joint Genome Institute (JGI-PGF)"/>
            <person name="Walter F."/>
            <person name="Albersmeier A."/>
            <person name="Kalinowski J."/>
            <person name="Ruckert C."/>
        </authorList>
    </citation>
    <scope>NUCLEOTIDE SEQUENCE</scope>
    <source>
        <strain evidence="5">VKM B-2748</strain>
    </source>
</reference>
<protein>
    <submittedName>
        <fullName evidence="5">Enolase</fullName>
    </submittedName>
</protein>
<dbReference type="GO" id="GO:0016836">
    <property type="term" value="F:hydro-lyase activity"/>
    <property type="evidence" value="ECO:0007669"/>
    <property type="project" value="TreeGrafter"/>
</dbReference>
<dbReference type="InterPro" id="IPR029017">
    <property type="entry name" value="Enolase-like_N"/>
</dbReference>
<comment type="caution">
    <text evidence="5">The sequence shown here is derived from an EMBL/GenBank/DDBJ whole genome shotgun (WGS) entry which is preliminary data.</text>
</comment>
<dbReference type="Gene3D" id="3.30.390.10">
    <property type="entry name" value="Enolase-like, N-terminal domain"/>
    <property type="match status" value="1"/>
</dbReference>
<evidence type="ECO:0000256" key="2">
    <source>
        <dbReference type="ARBA" id="ARBA00022723"/>
    </source>
</evidence>
<comment type="cofactor">
    <cofactor evidence="1">
        <name>Mg(2+)</name>
        <dbReference type="ChEBI" id="CHEBI:18420"/>
    </cofactor>
</comment>
<dbReference type="Pfam" id="PF13378">
    <property type="entry name" value="MR_MLE_C"/>
    <property type="match status" value="1"/>
</dbReference>
<dbReference type="PROSITE" id="PS00908">
    <property type="entry name" value="MR_MLE_1"/>
    <property type="match status" value="1"/>
</dbReference>
<dbReference type="InterPro" id="IPR046945">
    <property type="entry name" value="RHMD-like"/>
</dbReference>
<dbReference type="PANTHER" id="PTHR13794:SF58">
    <property type="entry name" value="MITOCHONDRIAL ENOLASE SUPERFAMILY MEMBER 1"/>
    <property type="match status" value="1"/>
</dbReference>
<keyword evidence="2" id="KW-0479">Metal-binding</keyword>
<dbReference type="InterPro" id="IPR029065">
    <property type="entry name" value="Enolase_C-like"/>
</dbReference>
<dbReference type="EMBL" id="BSFL01000001">
    <property type="protein sequence ID" value="GLK79191.1"/>
    <property type="molecule type" value="Genomic_DNA"/>
</dbReference>
<proteinExistence type="predicted"/>
<keyword evidence="6" id="KW-1185">Reference proteome</keyword>
<evidence type="ECO:0000259" key="4">
    <source>
        <dbReference type="SMART" id="SM00922"/>
    </source>
</evidence>
<gene>
    <name evidence="5" type="ORF">GCM10008174_09320</name>
</gene>
<dbReference type="SFLD" id="SFLDS00001">
    <property type="entry name" value="Enolase"/>
    <property type="match status" value="1"/>
</dbReference>
<dbReference type="InterPro" id="IPR036849">
    <property type="entry name" value="Enolase-like_C_sf"/>
</dbReference>
<dbReference type="InterPro" id="IPR018110">
    <property type="entry name" value="Mandel_Rmase/mucon_lact_enz_CS"/>
</dbReference>
<dbReference type="SUPFAM" id="SSF51604">
    <property type="entry name" value="Enolase C-terminal domain-like"/>
    <property type="match status" value="1"/>
</dbReference>
<dbReference type="SFLD" id="SFLDG00179">
    <property type="entry name" value="mandelate_racemase"/>
    <property type="match status" value="1"/>
</dbReference>
<dbReference type="InterPro" id="IPR013341">
    <property type="entry name" value="Mandelate_racemase_N_dom"/>
</dbReference>
<dbReference type="GO" id="GO:0000287">
    <property type="term" value="F:magnesium ion binding"/>
    <property type="evidence" value="ECO:0007669"/>
    <property type="project" value="UniProtKB-ARBA"/>
</dbReference>
<dbReference type="PANTHER" id="PTHR13794">
    <property type="entry name" value="ENOLASE SUPERFAMILY, MANDELATE RACEMASE"/>
    <property type="match status" value="1"/>
</dbReference>
<evidence type="ECO:0000313" key="6">
    <source>
        <dbReference type="Proteomes" id="UP001143309"/>
    </source>
</evidence>
<reference evidence="5" key="2">
    <citation type="submission" date="2023-01" db="EMBL/GenBank/DDBJ databases">
        <authorList>
            <person name="Sun Q."/>
            <person name="Evtushenko L."/>
        </authorList>
    </citation>
    <scope>NUCLEOTIDE SEQUENCE</scope>
    <source>
        <strain evidence="5">VKM B-2748</strain>
    </source>
</reference>
<dbReference type="Proteomes" id="UP001143309">
    <property type="component" value="Unassembled WGS sequence"/>
</dbReference>